<proteinExistence type="predicted"/>
<evidence type="ECO:0000313" key="1">
    <source>
        <dbReference type="EMBL" id="EFX80760.1"/>
    </source>
</evidence>
<dbReference type="HOGENOM" id="CLU_2500180_0_0_1"/>
<sequence length="86" mass="10145">MMNLAWHSYECQVMFHDSGTGVILVRIFKKLFKQLYLSRRNGVHPSVQGNQIMMLKLSFYIRTATDMACSIFPKDLREEEKNFKLI</sequence>
<name>E9GIH7_DAPPU</name>
<dbReference type="KEGG" id="dpx:DAPPUDRAFT_243330"/>
<protein>
    <submittedName>
        <fullName evidence="1">Uncharacterized protein</fullName>
    </submittedName>
</protein>
<dbReference type="EMBL" id="GL732546">
    <property type="protein sequence ID" value="EFX80760.1"/>
    <property type="molecule type" value="Genomic_DNA"/>
</dbReference>
<dbReference type="AlphaFoldDB" id="E9GIH7"/>
<organism evidence="1 2">
    <name type="scientific">Daphnia pulex</name>
    <name type="common">Water flea</name>
    <dbReference type="NCBI Taxonomy" id="6669"/>
    <lineage>
        <taxon>Eukaryota</taxon>
        <taxon>Metazoa</taxon>
        <taxon>Ecdysozoa</taxon>
        <taxon>Arthropoda</taxon>
        <taxon>Crustacea</taxon>
        <taxon>Branchiopoda</taxon>
        <taxon>Diplostraca</taxon>
        <taxon>Cladocera</taxon>
        <taxon>Anomopoda</taxon>
        <taxon>Daphniidae</taxon>
        <taxon>Daphnia</taxon>
    </lineage>
</organism>
<reference evidence="1 2" key="1">
    <citation type="journal article" date="2011" name="Science">
        <title>The ecoresponsive genome of Daphnia pulex.</title>
        <authorList>
            <person name="Colbourne J.K."/>
            <person name="Pfrender M.E."/>
            <person name="Gilbert D."/>
            <person name="Thomas W.K."/>
            <person name="Tucker A."/>
            <person name="Oakley T.H."/>
            <person name="Tokishita S."/>
            <person name="Aerts A."/>
            <person name="Arnold G.J."/>
            <person name="Basu M.K."/>
            <person name="Bauer D.J."/>
            <person name="Caceres C.E."/>
            <person name="Carmel L."/>
            <person name="Casola C."/>
            <person name="Choi J.H."/>
            <person name="Detter J.C."/>
            <person name="Dong Q."/>
            <person name="Dusheyko S."/>
            <person name="Eads B.D."/>
            <person name="Frohlich T."/>
            <person name="Geiler-Samerotte K.A."/>
            <person name="Gerlach D."/>
            <person name="Hatcher P."/>
            <person name="Jogdeo S."/>
            <person name="Krijgsveld J."/>
            <person name="Kriventseva E.V."/>
            <person name="Kultz D."/>
            <person name="Laforsch C."/>
            <person name="Lindquist E."/>
            <person name="Lopez J."/>
            <person name="Manak J.R."/>
            <person name="Muller J."/>
            <person name="Pangilinan J."/>
            <person name="Patwardhan R.P."/>
            <person name="Pitluck S."/>
            <person name="Pritham E.J."/>
            <person name="Rechtsteiner A."/>
            <person name="Rho M."/>
            <person name="Rogozin I.B."/>
            <person name="Sakarya O."/>
            <person name="Salamov A."/>
            <person name="Schaack S."/>
            <person name="Shapiro H."/>
            <person name="Shiga Y."/>
            <person name="Skalitzky C."/>
            <person name="Smith Z."/>
            <person name="Souvorov A."/>
            <person name="Sung W."/>
            <person name="Tang Z."/>
            <person name="Tsuchiya D."/>
            <person name="Tu H."/>
            <person name="Vos H."/>
            <person name="Wang M."/>
            <person name="Wolf Y.I."/>
            <person name="Yamagata H."/>
            <person name="Yamada T."/>
            <person name="Ye Y."/>
            <person name="Shaw J.R."/>
            <person name="Andrews J."/>
            <person name="Crease T.J."/>
            <person name="Tang H."/>
            <person name="Lucas S.M."/>
            <person name="Robertson H.M."/>
            <person name="Bork P."/>
            <person name="Koonin E.V."/>
            <person name="Zdobnov E.M."/>
            <person name="Grigoriev I.V."/>
            <person name="Lynch M."/>
            <person name="Boore J.L."/>
        </authorList>
    </citation>
    <scope>NUCLEOTIDE SEQUENCE [LARGE SCALE GENOMIC DNA]</scope>
</reference>
<dbReference type="InParanoid" id="E9GIH7"/>
<keyword evidence="2" id="KW-1185">Reference proteome</keyword>
<accession>E9GIH7</accession>
<gene>
    <name evidence="1" type="ORF">DAPPUDRAFT_243330</name>
</gene>
<evidence type="ECO:0000313" key="2">
    <source>
        <dbReference type="Proteomes" id="UP000000305"/>
    </source>
</evidence>
<dbReference type="Proteomes" id="UP000000305">
    <property type="component" value="Unassembled WGS sequence"/>
</dbReference>